<dbReference type="Proteomes" id="UP001152798">
    <property type="component" value="Chromosome 2"/>
</dbReference>
<evidence type="ECO:0000313" key="4">
    <source>
        <dbReference type="EMBL" id="CAH1393531.1"/>
    </source>
</evidence>
<dbReference type="InterPro" id="IPR003124">
    <property type="entry name" value="WH2_dom"/>
</dbReference>
<feature type="region of interest" description="Disordered" evidence="2">
    <location>
        <begin position="570"/>
        <end position="624"/>
    </location>
</feature>
<evidence type="ECO:0000256" key="1">
    <source>
        <dbReference type="SAM" id="Coils"/>
    </source>
</evidence>
<protein>
    <recommendedName>
        <fullName evidence="3">WH2 domain-containing protein</fullName>
    </recommendedName>
</protein>
<dbReference type="Pfam" id="PF02205">
    <property type="entry name" value="WH2"/>
    <property type="match status" value="1"/>
</dbReference>
<feature type="domain" description="WH2" evidence="3">
    <location>
        <begin position="261"/>
        <end position="278"/>
    </location>
</feature>
<feature type="compositionally biased region" description="Basic and acidic residues" evidence="2">
    <location>
        <begin position="61"/>
        <end position="74"/>
    </location>
</feature>
<dbReference type="AlphaFoldDB" id="A0A9P0EGK4"/>
<feature type="compositionally biased region" description="Acidic residues" evidence="2">
    <location>
        <begin position="572"/>
        <end position="613"/>
    </location>
</feature>
<dbReference type="OrthoDB" id="6157464at2759"/>
<name>A0A9P0EGK4_NEZVI</name>
<accession>A0A9P0EGK4</accession>
<evidence type="ECO:0000256" key="2">
    <source>
        <dbReference type="SAM" id="MobiDB-lite"/>
    </source>
</evidence>
<feature type="region of interest" description="Disordered" evidence="2">
    <location>
        <begin position="451"/>
        <end position="511"/>
    </location>
</feature>
<feature type="compositionally biased region" description="Acidic residues" evidence="2">
    <location>
        <begin position="486"/>
        <end position="500"/>
    </location>
</feature>
<keyword evidence="5" id="KW-1185">Reference proteome</keyword>
<organism evidence="4 5">
    <name type="scientific">Nezara viridula</name>
    <name type="common">Southern green stink bug</name>
    <name type="synonym">Cimex viridulus</name>
    <dbReference type="NCBI Taxonomy" id="85310"/>
    <lineage>
        <taxon>Eukaryota</taxon>
        <taxon>Metazoa</taxon>
        <taxon>Ecdysozoa</taxon>
        <taxon>Arthropoda</taxon>
        <taxon>Hexapoda</taxon>
        <taxon>Insecta</taxon>
        <taxon>Pterygota</taxon>
        <taxon>Neoptera</taxon>
        <taxon>Paraneoptera</taxon>
        <taxon>Hemiptera</taxon>
        <taxon>Heteroptera</taxon>
        <taxon>Panheteroptera</taxon>
        <taxon>Pentatomomorpha</taxon>
        <taxon>Pentatomoidea</taxon>
        <taxon>Pentatomidae</taxon>
        <taxon>Pentatominae</taxon>
        <taxon>Nezara</taxon>
    </lineage>
</organism>
<proteinExistence type="predicted"/>
<gene>
    <name evidence="4" type="ORF">NEZAVI_LOCUS4185</name>
</gene>
<dbReference type="SMART" id="SM00246">
    <property type="entry name" value="WH2"/>
    <property type="match status" value="2"/>
</dbReference>
<feature type="compositionally biased region" description="Basic and acidic residues" evidence="2">
    <location>
        <begin position="123"/>
        <end position="168"/>
    </location>
</feature>
<feature type="coiled-coil region" evidence="1">
    <location>
        <begin position="333"/>
        <end position="416"/>
    </location>
</feature>
<feature type="region of interest" description="Disordered" evidence="2">
    <location>
        <begin position="1"/>
        <end position="219"/>
    </location>
</feature>
<feature type="compositionally biased region" description="Polar residues" evidence="2">
    <location>
        <begin position="99"/>
        <end position="115"/>
    </location>
</feature>
<sequence length="679" mass="77528">MPSIRPNAEGGGEKRTTFRPPWVKDGPCPLPMPPNNPWLQQAKQSNENKSAPNSQPPVLKPAKEREIKIQREPTVEANSDKGPSTRKGPHVNKEPPVSKTPSTNRDQPPQKNVQIKPSGEKSIANERGVKGEKVINIVHEKTEPTKPKDAREVRVKIVEPPSKSEEKIPQAPMPPPMMPPPPPPPPSQGQKPPRPISKEKEVKLEALRSRPRRRPDWTDMMKEVEKGIKLNHVKCNDRSAPVLPKTKTKGQFVYDSEKPNSHNLLLKEIQSGVQLKKVKTNDRSKPILEGLRKFRRQMTIEELITKSASVADVVAVASEPDELDDIDKVRDDLQSTKQMLALELRNKEALERENKRILARLANLEAELEKEKLEKKIMLEKGDVAKTRTAEDDKLINKLKEEASEATKMTKEMEEKYHKTAEELDLTRAKLESAWLKNSQLEIELKSKGNFTGSITRQPSTKKMSLTNSTSNKKIMPSNERIESDTASETETEEDEPEESNEMKAVTQEERELRLLTQKLKSLKEKRIVTNNEKRTLKSQLSRLHHVLKEEKRKYKLLQNEVEKMANIMKEVDDESNEEEEEEVEEEEDEDAEETETESEEQSDQEDSEDDLSESASAQDKIKNLNRRIKTYETLVTRAKKGNYLLKANIDRRQDDVNRQKEMSLALQEDLNAVLSELG</sequence>
<reference evidence="4" key="1">
    <citation type="submission" date="2022-01" db="EMBL/GenBank/DDBJ databases">
        <authorList>
            <person name="King R."/>
        </authorList>
    </citation>
    <scope>NUCLEOTIDE SEQUENCE</scope>
</reference>
<dbReference type="GO" id="GO:0003779">
    <property type="term" value="F:actin binding"/>
    <property type="evidence" value="ECO:0007669"/>
    <property type="project" value="InterPro"/>
</dbReference>
<dbReference type="EMBL" id="OV725078">
    <property type="protein sequence ID" value="CAH1393531.1"/>
    <property type="molecule type" value="Genomic_DNA"/>
</dbReference>
<dbReference type="PROSITE" id="PS51082">
    <property type="entry name" value="WH2"/>
    <property type="match status" value="1"/>
</dbReference>
<evidence type="ECO:0000313" key="5">
    <source>
        <dbReference type="Proteomes" id="UP001152798"/>
    </source>
</evidence>
<evidence type="ECO:0000259" key="3">
    <source>
        <dbReference type="PROSITE" id="PS51082"/>
    </source>
</evidence>
<feature type="compositionally biased region" description="Basic and acidic residues" evidence="2">
    <location>
        <begin position="196"/>
        <end position="219"/>
    </location>
</feature>
<feature type="compositionally biased region" description="Polar residues" evidence="2">
    <location>
        <begin position="38"/>
        <end position="53"/>
    </location>
</feature>
<keyword evidence="1" id="KW-0175">Coiled coil</keyword>
<feature type="compositionally biased region" description="Pro residues" evidence="2">
    <location>
        <begin position="171"/>
        <end position="195"/>
    </location>
</feature>
<feature type="compositionally biased region" description="Polar residues" evidence="2">
    <location>
        <begin position="451"/>
        <end position="473"/>
    </location>
</feature>